<dbReference type="Proteomes" id="UP000072741">
    <property type="component" value="Unassembled WGS sequence"/>
</dbReference>
<dbReference type="PRINTS" id="PR00111">
    <property type="entry name" value="ABHYDROLASE"/>
</dbReference>
<comment type="caution">
    <text evidence="2">The sequence shown here is derived from an EMBL/GenBank/DDBJ whole genome shotgun (WGS) entry which is preliminary data.</text>
</comment>
<proteinExistence type="predicted"/>
<sequence>MHTETWHFDEGEFAVHRVGEGPPLLLIHGIGPGTAFQANFSAVVPTLARHRTLYGIDLIGFGASPAGPDGPRFDFARWVRQAAAAVARIGVPRVDVWGQSLGGAVALALAAASPAVRRVVVTGAGGGGRRLNAALDAFWTAPADLAALRVAMQGAVFDASVLRDEQLALRLDALVRDGRGADFEAMMASGKAHNLRSCWLAPELLSTVRAPVLLIHGREDRPVPYRESALHLFDHLGDARLVLLGRCGHNPMLEHTAAVCDLALQHLTSTHD</sequence>
<dbReference type="PANTHER" id="PTHR46438:SF11">
    <property type="entry name" value="LIPASE-RELATED"/>
    <property type="match status" value="1"/>
</dbReference>
<accession>A0A147HC21</accession>
<dbReference type="AlphaFoldDB" id="A0A147HC21"/>
<dbReference type="SUPFAM" id="SSF53474">
    <property type="entry name" value="alpha/beta-Hydrolases"/>
    <property type="match status" value="1"/>
</dbReference>
<evidence type="ECO:0000313" key="2">
    <source>
        <dbReference type="EMBL" id="KTT27636.1"/>
    </source>
</evidence>
<dbReference type="EMBL" id="LDSL01000009">
    <property type="protein sequence ID" value="KTT27636.1"/>
    <property type="molecule type" value="Genomic_DNA"/>
</dbReference>
<evidence type="ECO:0000259" key="1">
    <source>
        <dbReference type="Pfam" id="PF00561"/>
    </source>
</evidence>
<dbReference type="PANTHER" id="PTHR46438">
    <property type="entry name" value="ALPHA/BETA-HYDROLASES SUPERFAMILY PROTEIN"/>
    <property type="match status" value="1"/>
</dbReference>
<dbReference type="InterPro" id="IPR000073">
    <property type="entry name" value="AB_hydrolase_1"/>
</dbReference>
<organism evidence="2 3">
    <name type="scientific">Pseudacidovorax intermedius</name>
    <dbReference type="NCBI Taxonomy" id="433924"/>
    <lineage>
        <taxon>Bacteria</taxon>
        <taxon>Pseudomonadati</taxon>
        <taxon>Pseudomonadota</taxon>
        <taxon>Betaproteobacteria</taxon>
        <taxon>Burkholderiales</taxon>
        <taxon>Comamonadaceae</taxon>
        <taxon>Pseudacidovorax</taxon>
    </lineage>
</organism>
<keyword evidence="3" id="KW-1185">Reference proteome</keyword>
<dbReference type="Pfam" id="PF00561">
    <property type="entry name" value="Abhydrolase_1"/>
    <property type="match status" value="1"/>
</dbReference>
<reference evidence="2 3" key="1">
    <citation type="journal article" date="2016" name="Front. Microbiol.">
        <title>Genomic Resource of Rice Seed Associated Bacteria.</title>
        <authorList>
            <person name="Midha S."/>
            <person name="Bansal K."/>
            <person name="Sharma S."/>
            <person name="Kumar N."/>
            <person name="Patil P.P."/>
            <person name="Chaudhry V."/>
            <person name="Patil P.B."/>
        </authorList>
    </citation>
    <scope>NUCLEOTIDE SEQUENCE [LARGE SCALE GENOMIC DNA]</scope>
    <source>
        <strain evidence="2 3">NS331</strain>
    </source>
</reference>
<evidence type="ECO:0000313" key="3">
    <source>
        <dbReference type="Proteomes" id="UP000072741"/>
    </source>
</evidence>
<feature type="domain" description="AB hydrolase-1" evidence="1">
    <location>
        <begin position="22"/>
        <end position="255"/>
    </location>
</feature>
<dbReference type="Gene3D" id="3.40.50.1820">
    <property type="entry name" value="alpha/beta hydrolase"/>
    <property type="match status" value="1"/>
</dbReference>
<name>A0A147HC21_9BURK</name>
<dbReference type="InterPro" id="IPR029058">
    <property type="entry name" value="AB_hydrolase_fold"/>
</dbReference>
<protein>
    <recommendedName>
        <fullName evidence="1">AB hydrolase-1 domain-containing protein</fullName>
    </recommendedName>
</protein>
<gene>
    <name evidence="2" type="ORF">NS331_01020</name>
</gene>
<dbReference type="RefSeq" id="WP_058640166.1">
    <property type="nucleotide sequence ID" value="NZ_LDSL01000009.1"/>
</dbReference>